<evidence type="ECO:0000256" key="1">
    <source>
        <dbReference type="SAM" id="SignalP"/>
    </source>
</evidence>
<feature type="chain" id="PRO_5003604067" description="DUF3857 domain-containing protein" evidence="1">
    <location>
        <begin position="26"/>
        <end position="346"/>
    </location>
</feature>
<protein>
    <recommendedName>
        <fullName evidence="4">DUF3857 domain-containing protein</fullName>
    </recommendedName>
</protein>
<name>H6L5E7_SAPGL</name>
<keyword evidence="1" id="KW-0732">Signal</keyword>
<dbReference type="EMBL" id="CP002831">
    <property type="protein sequence ID" value="AFC24061.1"/>
    <property type="molecule type" value="Genomic_DNA"/>
</dbReference>
<evidence type="ECO:0008006" key="4">
    <source>
        <dbReference type="Google" id="ProtNLM"/>
    </source>
</evidence>
<dbReference type="KEGG" id="sgn:SGRA_1326"/>
<reference evidence="2 3" key="1">
    <citation type="journal article" date="2012" name="Stand. Genomic Sci.">
        <title>Complete genome sequencing and analysis of Saprospira grandis str. Lewin, a predatory marine bacterium.</title>
        <authorList>
            <person name="Saw J.H."/>
            <person name="Yuryev A."/>
            <person name="Kanbe M."/>
            <person name="Hou S."/>
            <person name="Young A.G."/>
            <person name="Aizawa S."/>
            <person name="Alam M."/>
        </authorList>
    </citation>
    <scope>NUCLEOTIDE SEQUENCE [LARGE SCALE GENOMIC DNA]</scope>
    <source>
        <strain evidence="2 3">Lewin</strain>
    </source>
</reference>
<gene>
    <name evidence="2" type="ordered locus">SGRA_1326</name>
</gene>
<sequence>MRIPKKLHWQWFALLLCLLYSPLQAQNSYDERIVLFDELVELGAWKKKVLSYDLKQGEQIVIDMQTIGARKLGRLIVELPGTQFKMRMKKVRSLERESFMASKDGTHNFVMKNRGLLGRTFRMQIYKFPAMSFQDSLVLDDVMVTTSIDTMRTAYPDTIPYPDITEIQLDLQPALDYQSLADSCITEALLDGDYQYAVYWIGIGEKAHQDYQNLKANPKLSWITAEVSEPLMAYGLGLTETLPMANNSLARNLRYDFKDPRANDNYVGTQGLNPPPFGVIPAYKAGTYKQLKMCFRNLNTVTGVRVYIKVAKFQLKRAEILEIIKRERVQEIFLQKKIPVFKTEEG</sequence>
<dbReference type="HOGENOM" id="CLU_806297_0_0_10"/>
<dbReference type="RefSeq" id="WP_015691701.1">
    <property type="nucleotide sequence ID" value="NC_016940.1"/>
</dbReference>
<dbReference type="OrthoDB" id="1489386at2"/>
<proteinExistence type="predicted"/>
<dbReference type="Proteomes" id="UP000007519">
    <property type="component" value="Chromosome"/>
</dbReference>
<accession>H6L5E7</accession>
<keyword evidence="3" id="KW-1185">Reference proteome</keyword>
<evidence type="ECO:0000313" key="3">
    <source>
        <dbReference type="Proteomes" id="UP000007519"/>
    </source>
</evidence>
<organism evidence="2 3">
    <name type="scientific">Saprospira grandis (strain Lewin)</name>
    <dbReference type="NCBI Taxonomy" id="984262"/>
    <lineage>
        <taxon>Bacteria</taxon>
        <taxon>Pseudomonadati</taxon>
        <taxon>Bacteroidota</taxon>
        <taxon>Saprospiria</taxon>
        <taxon>Saprospirales</taxon>
        <taxon>Saprospiraceae</taxon>
        <taxon>Saprospira</taxon>
    </lineage>
</organism>
<evidence type="ECO:0000313" key="2">
    <source>
        <dbReference type="EMBL" id="AFC24061.1"/>
    </source>
</evidence>
<dbReference type="AlphaFoldDB" id="H6L5E7"/>
<feature type="signal peptide" evidence="1">
    <location>
        <begin position="1"/>
        <end position="25"/>
    </location>
</feature>
<dbReference type="STRING" id="984262.SGRA_1326"/>